<accession>A0A1I4YJR5</accession>
<protein>
    <submittedName>
        <fullName evidence="2">Long-chain fatty acid transport protein</fullName>
    </submittedName>
</protein>
<feature type="signal peptide" evidence="1">
    <location>
        <begin position="1"/>
        <end position="20"/>
    </location>
</feature>
<dbReference type="AlphaFoldDB" id="A0A1I4YJR5"/>
<dbReference type="Gene3D" id="2.40.160.60">
    <property type="entry name" value="Outer membrane protein transport protein (OMPP1/FadL/TodX)"/>
    <property type="match status" value="1"/>
</dbReference>
<dbReference type="SUPFAM" id="SSF56935">
    <property type="entry name" value="Porins"/>
    <property type="match status" value="1"/>
</dbReference>
<dbReference type="Proteomes" id="UP000198599">
    <property type="component" value="Unassembled WGS sequence"/>
</dbReference>
<keyword evidence="1" id="KW-0732">Signal</keyword>
<dbReference type="STRING" id="1005928.SAMN04487859_101295"/>
<dbReference type="RefSeq" id="WP_092833523.1">
    <property type="nucleotide sequence ID" value="NZ_FOVP01000001.1"/>
</dbReference>
<dbReference type="EMBL" id="FOVP01000001">
    <property type="protein sequence ID" value="SFN38318.1"/>
    <property type="molecule type" value="Genomic_DNA"/>
</dbReference>
<evidence type="ECO:0000256" key="1">
    <source>
        <dbReference type="SAM" id="SignalP"/>
    </source>
</evidence>
<evidence type="ECO:0000313" key="3">
    <source>
        <dbReference type="Proteomes" id="UP000198599"/>
    </source>
</evidence>
<feature type="chain" id="PRO_5011630410" evidence="1">
    <location>
        <begin position="21"/>
        <end position="384"/>
    </location>
</feature>
<organism evidence="2 3">
    <name type="scientific">Roseovarius lutimaris</name>
    <dbReference type="NCBI Taxonomy" id="1005928"/>
    <lineage>
        <taxon>Bacteria</taxon>
        <taxon>Pseudomonadati</taxon>
        <taxon>Pseudomonadota</taxon>
        <taxon>Alphaproteobacteria</taxon>
        <taxon>Rhodobacterales</taxon>
        <taxon>Roseobacteraceae</taxon>
        <taxon>Roseovarius</taxon>
    </lineage>
</organism>
<keyword evidence="3" id="KW-1185">Reference proteome</keyword>
<proteinExistence type="predicted"/>
<evidence type="ECO:0000313" key="2">
    <source>
        <dbReference type="EMBL" id="SFN38318.1"/>
    </source>
</evidence>
<sequence length="384" mass="40310">MKRLTLAATALVAAAGAAQAGGIDRSGQSINVLFEKGNYVELSFGVVGPSVSGTVATPFGSRHSGNVTKTYWQVGAAYKRQINEQLSFALIYDQPFGADVNYKGASVPFAGTSNATAIGNILAGNFPTVGTTATLDADAITGLLNYRMANGFGFHGGLRVQKVSADSTVPLVAGYSVAGAGDEGVGYAAGISYEKPEIALRVSLTYNSTIKTKHKTTENSVAFGTTTSKTTIETPESVNLEFQSGIAKDTLVFGSVRWVNWSGFTITPQQYQALTGGPFLSYTSDTYTYTLGVGRRFTKAISGSLSVTYEDNDDGSPVSNLGPTSGKLGFTLGGRYEKENGMILSGGINYTFVGDAVTTIGALPRTKFKNNDAIGVGFKVAYRY</sequence>
<reference evidence="3" key="1">
    <citation type="submission" date="2016-10" db="EMBL/GenBank/DDBJ databases">
        <authorList>
            <person name="Varghese N."/>
            <person name="Submissions S."/>
        </authorList>
    </citation>
    <scope>NUCLEOTIDE SEQUENCE [LARGE SCALE GENOMIC DNA]</scope>
    <source>
        <strain evidence="3">DSM 28463</strain>
    </source>
</reference>
<dbReference type="OrthoDB" id="6679728at2"/>
<gene>
    <name evidence="2" type="ORF">SAMN04487859_101295</name>
</gene>
<name>A0A1I4YJR5_9RHOB</name>